<dbReference type="PANTHER" id="PTHR21015">
    <property type="entry name" value="UDP-N-ACETYLGLUCOSAMINE--N-ACETYLMURAMYL-(PENTAPEPTIDE) PYROPHOSPHORYL-UNDECAPRENOL N-ACETYLGLUCOSAMINE TRANSFERASE 1"/>
    <property type="match status" value="1"/>
</dbReference>
<dbReference type="GO" id="GO:0005975">
    <property type="term" value="P:carbohydrate metabolic process"/>
    <property type="evidence" value="ECO:0007669"/>
    <property type="project" value="InterPro"/>
</dbReference>
<dbReference type="Pfam" id="PF04101">
    <property type="entry name" value="Glyco_tran_28_C"/>
    <property type="match status" value="1"/>
</dbReference>
<dbReference type="CDD" id="cd03785">
    <property type="entry name" value="GT28_MurG"/>
    <property type="match status" value="1"/>
</dbReference>
<feature type="binding site" evidence="10">
    <location>
        <position position="250"/>
    </location>
    <ligand>
        <name>UDP-N-acetyl-alpha-D-glucosamine</name>
        <dbReference type="ChEBI" id="CHEBI:57705"/>
    </ligand>
</feature>
<dbReference type="InterPro" id="IPR006009">
    <property type="entry name" value="GlcNAc_MurG"/>
</dbReference>
<keyword evidence="4 10" id="KW-0808">Transferase</keyword>
<comment type="function">
    <text evidence="10">Cell wall formation. Catalyzes the transfer of a GlcNAc subunit on undecaprenyl-pyrophosphoryl-MurNAc-pentapeptide (lipid intermediate I) to form undecaprenyl-pyrophosphoryl-MurNAc-(pentapeptide)GlcNAc (lipid intermediate II).</text>
</comment>
<name>A0A7V2F3G3_UNCEI</name>
<dbReference type="UniPathway" id="UPA00219"/>
<evidence type="ECO:0000256" key="4">
    <source>
        <dbReference type="ARBA" id="ARBA00022679"/>
    </source>
</evidence>
<evidence type="ECO:0000256" key="10">
    <source>
        <dbReference type="HAMAP-Rule" id="MF_00033"/>
    </source>
</evidence>
<dbReference type="GO" id="GO:0008360">
    <property type="term" value="P:regulation of cell shape"/>
    <property type="evidence" value="ECO:0007669"/>
    <property type="project" value="UniProtKB-KW"/>
</dbReference>
<dbReference type="EMBL" id="DSEC01000378">
    <property type="protein sequence ID" value="HER43865.1"/>
    <property type="molecule type" value="Genomic_DNA"/>
</dbReference>
<keyword evidence="2 10" id="KW-0132">Cell division</keyword>
<dbReference type="GO" id="GO:0050511">
    <property type="term" value="F:undecaprenyldiphospho-muramoylpentapeptide beta-N-acetylglucosaminyltransferase activity"/>
    <property type="evidence" value="ECO:0007669"/>
    <property type="project" value="UniProtKB-UniRule"/>
</dbReference>
<evidence type="ECO:0000256" key="3">
    <source>
        <dbReference type="ARBA" id="ARBA00022676"/>
    </source>
</evidence>
<feature type="domain" description="Glycosyltransferase family 28 N-terminal" evidence="11">
    <location>
        <begin position="6"/>
        <end position="145"/>
    </location>
</feature>
<dbReference type="Proteomes" id="UP000886069">
    <property type="component" value="Unassembled WGS sequence"/>
</dbReference>
<keyword evidence="8 10" id="KW-0131">Cell cycle</keyword>
<reference evidence="13" key="1">
    <citation type="journal article" date="2020" name="mSystems">
        <title>Genome- and Community-Level Interaction Insights into Carbon Utilization and Element Cycling Functions of Hydrothermarchaeota in Hydrothermal Sediment.</title>
        <authorList>
            <person name="Zhou Z."/>
            <person name="Liu Y."/>
            <person name="Xu W."/>
            <person name="Pan J."/>
            <person name="Luo Z.H."/>
            <person name="Li M."/>
        </authorList>
    </citation>
    <scope>NUCLEOTIDE SEQUENCE [LARGE SCALE GENOMIC DNA]</scope>
    <source>
        <strain evidence="13">SpSt-1233</strain>
    </source>
</reference>
<sequence>MTGPRILFAGGGTGGHVYPALAVAEELKRRFAGFEPLFVGTRGGLESSVIEKAGFAIRYISSRGVRGRGFFGKALTLAALSAGFVQSMKIVRAFRPDLVFGAGGYASAAVVLAASAMRRPIVLQEQNSVPGLANRLLASRASRIYLGFERAAEHFKDRRCLVYTGNPLRDSIVNPRNAEPLAAFGLEEGSPVLLVFGGSQGASRLNRAAVEYLEGDAGMQAIIQTGKRDFEWVKARLDRCGARAFVSPYIADIDLAYRAATVALARAGALSVSELAAAGLPAILAPYPHAADDHQRSNAALLVEAGGALLVEDHDLDGATLSARLGELLEGGGERLATMRSSLERMARPEATSIVCDDMAALIGREGAPGAGADRGEGA</sequence>
<dbReference type="NCBIfam" id="TIGR01133">
    <property type="entry name" value="murG"/>
    <property type="match status" value="1"/>
</dbReference>
<dbReference type="InterPro" id="IPR007235">
    <property type="entry name" value="Glyco_trans_28_C"/>
</dbReference>
<gene>
    <name evidence="10 13" type="primary">murG</name>
    <name evidence="13" type="ORF">ENO08_05345</name>
</gene>
<dbReference type="EC" id="2.4.1.227" evidence="10"/>
<evidence type="ECO:0000256" key="9">
    <source>
        <dbReference type="ARBA" id="ARBA00023316"/>
    </source>
</evidence>
<evidence type="ECO:0000256" key="7">
    <source>
        <dbReference type="ARBA" id="ARBA00023136"/>
    </source>
</evidence>
<dbReference type="AlphaFoldDB" id="A0A7V2F3G3"/>
<dbReference type="SUPFAM" id="SSF53756">
    <property type="entry name" value="UDP-Glycosyltransferase/glycogen phosphorylase"/>
    <property type="match status" value="1"/>
</dbReference>
<keyword evidence="5 10" id="KW-0133">Cell shape</keyword>
<dbReference type="GO" id="GO:0051301">
    <property type="term" value="P:cell division"/>
    <property type="evidence" value="ECO:0007669"/>
    <property type="project" value="UniProtKB-KW"/>
</dbReference>
<dbReference type="GO" id="GO:0071555">
    <property type="term" value="P:cell wall organization"/>
    <property type="evidence" value="ECO:0007669"/>
    <property type="project" value="UniProtKB-KW"/>
</dbReference>
<keyword evidence="9 10" id="KW-0961">Cell wall biogenesis/degradation</keyword>
<evidence type="ECO:0000256" key="6">
    <source>
        <dbReference type="ARBA" id="ARBA00022984"/>
    </source>
</evidence>
<feature type="binding site" evidence="10">
    <location>
        <position position="295"/>
    </location>
    <ligand>
        <name>UDP-N-acetyl-alpha-D-glucosamine</name>
        <dbReference type="ChEBI" id="CHEBI:57705"/>
    </ligand>
</feature>
<feature type="binding site" evidence="10">
    <location>
        <position position="169"/>
    </location>
    <ligand>
        <name>UDP-N-acetyl-alpha-D-glucosamine</name>
        <dbReference type="ChEBI" id="CHEBI:57705"/>
    </ligand>
</feature>
<evidence type="ECO:0000256" key="1">
    <source>
        <dbReference type="ARBA" id="ARBA00022475"/>
    </source>
</evidence>
<protein>
    <recommendedName>
        <fullName evidence="10">UDP-N-acetylglucosamine--N-acetylmuramyl-(pentapeptide) pyrophosphoryl-undecaprenol N-acetylglucosamine transferase</fullName>
        <ecNumber evidence="10">2.4.1.227</ecNumber>
    </recommendedName>
    <alternativeName>
        <fullName evidence="10">Undecaprenyl-PP-MurNAc-pentapeptide-UDPGlcNAc GlcNAc transferase</fullName>
    </alternativeName>
</protein>
<dbReference type="Pfam" id="PF03033">
    <property type="entry name" value="Glyco_transf_28"/>
    <property type="match status" value="1"/>
</dbReference>
<evidence type="ECO:0000313" key="13">
    <source>
        <dbReference type="EMBL" id="HER43865.1"/>
    </source>
</evidence>
<dbReference type="HAMAP" id="MF_00033">
    <property type="entry name" value="MurG"/>
    <property type="match status" value="1"/>
</dbReference>
<dbReference type="PANTHER" id="PTHR21015:SF22">
    <property type="entry name" value="GLYCOSYLTRANSFERASE"/>
    <property type="match status" value="1"/>
</dbReference>
<comment type="caution">
    <text evidence="13">The sequence shown here is derived from an EMBL/GenBank/DDBJ whole genome shotgun (WGS) entry which is preliminary data.</text>
</comment>
<feature type="binding site" evidence="10">
    <location>
        <begin position="13"/>
        <end position="15"/>
    </location>
    <ligand>
        <name>UDP-N-acetyl-alpha-D-glucosamine</name>
        <dbReference type="ChEBI" id="CHEBI:57705"/>
    </ligand>
</feature>
<keyword evidence="7 10" id="KW-0472">Membrane</keyword>
<accession>A0A7V2F3G3</accession>
<proteinExistence type="inferred from homology"/>
<keyword evidence="3 10" id="KW-0328">Glycosyltransferase</keyword>
<comment type="catalytic activity">
    <reaction evidence="10">
        <text>di-trans,octa-cis-undecaprenyl diphospho-N-acetyl-alpha-D-muramoyl-L-alanyl-D-glutamyl-meso-2,6-diaminopimeloyl-D-alanyl-D-alanine + UDP-N-acetyl-alpha-D-glucosamine = di-trans,octa-cis-undecaprenyl diphospho-[N-acetyl-alpha-D-glucosaminyl-(1-&gt;4)]-N-acetyl-alpha-D-muramoyl-L-alanyl-D-glutamyl-meso-2,6-diaminopimeloyl-D-alanyl-D-alanine + UDP + H(+)</text>
        <dbReference type="Rhea" id="RHEA:31227"/>
        <dbReference type="ChEBI" id="CHEBI:15378"/>
        <dbReference type="ChEBI" id="CHEBI:57705"/>
        <dbReference type="ChEBI" id="CHEBI:58223"/>
        <dbReference type="ChEBI" id="CHEBI:61387"/>
        <dbReference type="ChEBI" id="CHEBI:61388"/>
        <dbReference type="EC" id="2.4.1.227"/>
    </reaction>
</comment>
<evidence type="ECO:0000256" key="8">
    <source>
        <dbReference type="ARBA" id="ARBA00023306"/>
    </source>
</evidence>
<keyword evidence="1 10" id="KW-1003">Cell membrane</keyword>
<comment type="subcellular location">
    <subcellularLocation>
        <location evidence="10">Cell membrane</location>
        <topology evidence="10">Peripheral membrane protein</topology>
        <orientation evidence="10">Cytoplasmic side</orientation>
    </subcellularLocation>
</comment>
<dbReference type="Gene3D" id="3.40.50.2000">
    <property type="entry name" value="Glycogen Phosphorylase B"/>
    <property type="match status" value="2"/>
</dbReference>
<feature type="domain" description="Glycosyl transferase family 28 C-terminal" evidence="12">
    <location>
        <begin position="192"/>
        <end position="342"/>
    </location>
</feature>
<evidence type="ECO:0000259" key="11">
    <source>
        <dbReference type="Pfam" id="PF03033"/>
    </source>
</evidence>
<feature type="binding site" evidence="10">
    <location>
        <position position="127"/>
    </location>
    <ligand>
        <name>UDP-N-acetyl-alpha-D-glucosamine</name>
        <dbReference type="ChEBI" id="CHEBI:57705"/>
    </ligand>
</feature>
<organism evidence="13">
    <name type="scientific">Eiseniibacteriota bacterium</name>
    <dbReference type="NCBI Taxonomy" id="2212470"/>
    <lineage>
        <taxon>Bacteria</taxon>
        <taxon>Candidatus Eiseniibacteriota</taxon>
    </lineage>
</organism>
<dbReference type="InterPro" id="IPR004276">
    <property type="entry name" value="GlycoTrans_28_N"/>
</dbReference>
<dbReference type="GO" id="GO:0005886">
    <property type="term" value="C:plasma membrane"/>
    <property type="evidence" value="ECO:0007669"/>
    <property type="project" value="UniProtKB-SubCell"/>
</dbReference>
<evidence type="ECO:0000259" key="12">
    <source>
        <dbReference type="Pfam" id="PF04101"/>
    </source>
</evidence>
<keyword evidence="6 10" id="KW-0573">Peptidoglycan synthesis</keyword>
<comment type="similarity">
    <text evidence="10">Belongs to the glycosyltransferase 28 family. MurG subfamily.</text>
</comment>
<feature type="binding site" evidence="10">
    <location>
        <position position="199"/>
    </location>
    <ligand>
        <name>UDP-N-acetyl-alpha-D-glucosamine</name>
        <dbReference type="ChEBI" id="CHEBI:57705"/>
    </ligand>
</feature>
<feature type="binding site" evidence="10">
    <location>
        <begin position="269"/>
        <end position="274"/>
    </location>
    <ligand>
        <name>UDP-N-acetyl-alpha-D-glucosamine</name>
        <dbReference type="ChEBI" id="CHEBI:57705"/>
    </ligand>
</feature>
<comment type="pathway">
    <text evidence="10">Cell wall biogenesis; peptidoglycan biosynthesis.</text>
</comment>
<evidence type="ECO:0000256" key="5">
    <source>
        <dbReference type="ARBA" id="ARBA00022960"/>
    </source>
</evidence>
<evidence type="ECO:0000256" key="2">
    <source>
        <dbReference type="ARBA" id="ARBA00022618"/>
    </source>
</evidence>
<dbReference type="GO" id="GO:0009252">
    <property type="term" value="P:peptidoglycan biosynthetic process"/>
    <property type="evidence" value="ECO:0007669"/>
    <property type="project" value="UniProtKB-UniRule"/>
</dbReference>